<dbReference type="InterPro" id="IPR036322">
    <property type="entry name" value="WD40_repeat_dom_sf"/>
</dbReference>
<dbReference type="SMART" id="SM00320">
    <property type="entry name" value="WD40"/>
    <property type="match status" value="5"/>
</dbReference>
<evidence type="ECO:0000313" key="3">
    <source>
        <dbReference type="EMBL" id="OCK78355.1"/>
    </source>
</evidence>
<name>A0A8E2E6M3_9PEZI</name>
<dbReference type="InterPro" id="IPR022033">
    <property type="entry name" value="Rav1p_C"/>
</dbReference>
<dbReference type="Gene3D" id="2.130.10.10">
    <property type="entry name" value="YVTN repeat-like/Quinoprotein amine dehydrogenase"/>
    <property type="match status" value="1"/>
</dbReference>
<dbReference type="Pfam" id="PF12234">
    <property type="entry name" value="Rav1p_C"/>
    <property type="match status" value="1"/>
</dbReference>
<dbReference type="EMBL" id="KV745065">
    <property type="protein sequence ID" value="OCK78355.1"/>
    <property type="molecule type" value="Genomic_DNA"/>
</dbReference>
<feature type="region of interest" description="Disordered" evidence="1">
    <location>
        <begin position="1329"/>
        <end position="1384"/>
    </location>
</feature>
<dbReference type="GO" id="GO:0043291">
    <property type="term" value="C:RAVE complex"/>
    <property type="evidence" value="ECO:0007669"/>
    <property type="project" value="TreeGrafter"/>
</dbReference>
<dbReference type="OrthoDB" id="342131at2759"/>
<dbReference type="InterPro" id="IPR001680">
    <property type="entry name" value="WD40_rpt"/>
</dbReference>
<dbReference type="Proteomes" id="UP000250266">
    <property type="component" value="Unassembled WGS sequence"/>
</dbReference>
<gene>
    <name evidence="3" type="ORF">K432DRAFT_406549</name>
</gene>
<accession>A0A8E2E6M3</accession>
<evidence type="ECO:0000313" key="4">
    <source>
        <dbReference type="Proteomes" id="UP000250266"/>
    </source>
</evidence>
<reference evidence="3 4" key="1">
    <citation type="journal article" date="2016" name="Nat. Commun.">
        <title>Ectomycorrhizal ecology is imprinted in the genome of the dominant symbiotic fungus Cenococcum geophilum.</title>
        <authorList>
            <consortium name="DOE Joint Genome Institute"/>
            <person name="Peter M."/>
            <person name="Kohler A."/>
            <person name="Ohm R.A."/>
            <person name="Kuo A."/>
            <person name="Krutzmann J."/>
            <person name="Morin E."/>
            <person name="Arend M."/>
            <person name="Barry K.W."/>
            <person name="Binder M."/>
            <person name="Choi C."/>
            <person name="Clum A."/>
            <person name="Copeland A."/>
            <person name="Grisel N."/>
            <person name="Haridas S."/>
            <person name="Kipfer T."/>
            <person name="LaButti K."/>
            <person name="Lindquist E."/>
            <person name="Lipzen A."/>
            <person name="Maire R."/>
            <person name="Meier B."/>
            <person name="Mihaltcheva S."/>
            <person name="Molinier V."/>
            <person name="Murat C."/>
            <person name="Poggeler S."/>
            <person name="Quandt C.A."/>
            <person name="Sperisen C."/>
            <person name="Tritt A."/>
            <person name="Tisserant E."/>
            <person name="Crous P.W."/>
            <person name="Henrissat B."/>
            <person name="Nehls U."/>
            <person name="Egli S."/>
            <person name="Spatafora J.W."/>
            <person name="Grigoriev I.V."/>
            <person name="Martin F.M."/>
        </authorList>
    </citation>
    <scope>NUCLEOTIDE SEQUENCE [LARGE SCALE GENOMIC DNA]</scope>
    <source>
        <strain evidence="3 4">CBS 459.81</strain>
    </source>
</reference>
<sequence length="1384" mass="155722">MRGILPGRPQAKLQAVTTGLWGGTQIITYISGNALVVLDQPNRVLQTTYIEEEKELEAITFDEGTGKIATCSSKNIYVYKPYGRDVGAVKWSLQGTLPLEDHKDAITTLSWGSDEELLVGSSSLTLFSTRNGAEQIWTKRLANPSKFAQFSPDATLIASTGAYDRLLKIWRRLAFGSADQRFDYSYLPHPTTITGLHWRKPFHRDQTIENVLYTICADSKVRVWVPSDSHDGLHLWAEIDLLESIQPRSIPLAQQSRKRYTFFIDSRDFTLATERAVQRASNDDKEQVALAHLIEVANRSPEICVVLDDRGNMSAWGLESISCKIRKTSDIFNIAHVEGLHLHFAKGASGVEDNVQFYAFCGDKPDSVFTLLAHHFDGRLEWLESRIDYLFDPSPQAQRLQRKSIWTGHSHAIKKVNRTASGRALISRTVNDESVVWVQRATELGMTVHRHSTVSIKEHIHRTSILHDGDFVVFLHHESISLWDTRGPMAVEAARCQYYIRGKPLCLILIPETEPGSGCVHIATISSEMKGISWELRLPPERNAAAGRHLPNKTAAPPTHTNGVHLNGYATISMKEFSSFDLGSGDDLAFVLPVDPAGSAPVISGFLDTFARDIAISYTKSGVIKSWTARVNLEEHKLEWLLTSTVETYIHNPFLASGTSIRKAALVDAEKTSLSIWNTRSAQLEHEERFEGHGAIQDLDWSSTPDNQSILAVGFPHRVVIYTQLRYDYLDAGPSWAPIREIRIRDLTSHPIGDSVWLSSGNLVIGAGNQLFVQDEHVEVSDGLFPGLRLISRKKAALDIFSAVSRLNGPLPVFHPQLLAQCVLSGKLLLVQRILINLYKKLKFFTAGDELDSFLGLVPEDFSEDPEGTMTASRKEMHSSYADFAEDEDPDTITEEVAGQLNDILTRCQVPQLSSQEQFHLADIIECVGTVEMHRRSIDSNAGRFLLFFRQHVLRAGHHTAEQVPISWREITWAFHSGSQDILVDLVSRHFHSRMLWRHAKESGMFMWMTDLTALRAQFEVIARNEYTKTDEKNPVDCSLFYLALKKKAVLIGLWRMATWSREQAATHRLLTNNFLEPRWKTAALKNAYALMGKRRFEYAAAFFLLADHLQDAVSVLSNQLNDVQLAIAVARVYEGDDGPILRQFLKDKILPQAAREGNRWLATWAFWMLNKRDSAVRALVTPLSTLLSPPESPNFQSKLFLTDDPALVVLYKQLREKSLQTLRGAVMVSPRAEWEFVLHTANLYERMGCDLLALDLVRTWEFLTPPTPTIHSKGPPLSPAIPRHSFQLHQQSHPGEHQLGEFDFDPRKLLRRRSSLVVADLPTRDHIKDALTDGHGTGVSGTVLEESCEEDEEDEPKAEEKKKPPPTQFKEPDANSLLDAFGF</sequence>
<feature type="domain" description="RAVE complex protein Rav1 C-terminal" evidence="2">
    <location>
        <begin position="622"/>
        <end position="1257"/>
    </location>
</feature>
<proteinExistence type="predicted"/>
<dbReference type="SUPFAM" id="SSF50978">
    <property type="entry name" value="WD40 repeat-like"/>
    <property type="match status" value="2"/>
</dbReference>
<dbReference type="GO" id="GO:0007035">
    <property type="term" value="P:vacuolar acidification"/>
    <property type="evidence" value="ECO:0007669"/>
    <property type="project" value="TreeGrafter"/>
</dbReference>
<dbReference type="PANTHER" id="PTHR13950:SF9">
    <property type="entry name" value="RABCONNECTIN-3A"/>
    <property type="match status" value="1"/>
</dbReference>
<keyword evidence="4" id="KW-1185">Reference proteome</keyword>
<dbReference type="PANTHER" id="PTHR13950">
    <property type="entry name" value="RABCONNECTIN-RELATED"/>
    <property type="match status" value="1"/>
</dbReference>
<dbReference type="InterPro" id="IPR052208">
    <property type="entry name" value="DmX-like/RAVE_component"/>
</dbReference>
<protein>
    <recommendedName>
        <fullName evidence="2">RAVE complex protein Rav1 C-terminal domain-containing protein</fullName>
    </recommendedName>
</protein>
<evidence type="ECO:0000256" key="1">
    <source>
        <dbReference type="SAM" id="MobiDB-lite"/>
    </source>
</evidence>
<feature type="compositionally biased region" description="Acidic residues" evidence="1">
    <location>
        <begin position="1347"/>
        <end position="1358"/>
    </location>
</feature>
<organism evidence="3 4">
    <name type="scientific">Lepidopterella palustris CBS 459.81</name>
    <dbReference type="NCBI Taxonomy" id="1314670"/>
    <lineage>
        <taxon>Eukaryota</taxon>
        <taxon>Fungi</taxon>
        <taxon>Dikarya</taxon>
        <taxon>Ascomycota</taxon>
        <taxon>Pezizomycotina</taxon>
        <taxon>Dothideomycetes</taxon>
        <taxon>Pleosporomycetidae</taxon>
        <taxon>Mytilinidiales</taxon>
        <taxon>Argynnaceae</taxon>
        <taxon>Lepidopterella</taxon>
    </lineage>
</organism>
<dbReference type="InterPro" id="IPR015943">
    <property type="entry name" value="WD40/YVTN_repeat-like_dom_sf"/>
</dbReference>
<evidence type="ECO:0000259" key="2">
    <source>
        <dbReference type="Pfam" id="PF12234"/>
    </source>
</evidence>